<dbReference type="AlphaFoldDB" id="A0AAD5UD59"/>
<reference evidence="2" key="1">
    <citation type="submission" date="2020-05" db="EMBL/GenBank/DDBJ databases">
        <title>Phylogenomic resolution of chytrid fungi.</title>
        <authorList>
            <person name="Stajich J.E."/>
            <person name="Amses K."/>
            <person name="Simmons R."/>
            <person name="Seto K."/>
            <person name="Myers J."/>
            <person name="Bonds A."/>
            <person name="Quandt C.A."/>
            <person name="Barry K."/>
            <person name="Liu P."/>
            <person name="Grigoriev I."/>
            <person name="Longcore J.E."/>
            <person name="James T.Y."/>
        </authorList>
    </citation>
    <scope>NUCLEOTIDE SEQUENCE</scope>
    <source>
        <strain evidence="2">PLAUS21</strain>
    </source>
</reference>
<gene>
    <name evidence="2" type="ORF">HK103_006868</name>
</gene>
<keyword evidence="1" id="KW-1133">Transmembrane helix</keyword>
<name>A0AAD5UD59_9FUNG</name>
<evidence type="ECO:0000256" key="1">
    <source>
        <dbReference type="SAM" id="Phobius"/>
    </source>
</evidence>
<comment type="caution">
    <text evidence="2">The sequence shown here is derived from an EMBL/GenBank/DDBJ whole genome shotgun (WGS) entry which is preliminary data.</text>
</comment>
<proteinExistence type="predicted"/>
<keyword evidence="3" id="KW-1185">Reference proteome</keyword>
<protein>
    <submittedName>
        <fullName evidence="2">Uncharacterized protein</fullName>
    </submittedName>
</protein>
<dbReference type="Proteomes" id="UP001210925">
    <property type="component" value="Unassembled WGS sequence"/>
</dbReference>
<keyword evidence="1" id="KW-0812">Transmembrane</keyword>
<sequence length="165" mass="18886">MSRILKNITVAYCTASAGLVGTYYYFTKDIQTVPIGETPRSFRSIISSSSTYGYFRRNNYNSNLSNALKALFTQPFYEIEYLISSTSYNPEFQLKLGQKIGNLVVEQIPAPNQVILRYQYPGFNYKYFIQVNDGYMDMGFVEYTGSFLQDIGTRWGIKILLQGAK</sequence>
<evidence type="ECO:0000313" key="3">
    <source>
        <dbReference type="Proteomes" id="UP001210925"/>
    </source>
</evidence>
<keyword evidence="1" id="KW-0472">Membrane</keyword>
<organism evidence="2 3">
    <name type="scientific">Boothiomyces macroporosus</name>
    <dbReference type="NCBI Taxonomy" id="261099"/>
    <lineage>
        <taxon>Eukaryota</taxon>
        <taxon>Fungi</taxon>
        <taxon>Fungi incertae sedis</taxon>
        <taxon>Chytridiomycota</taxon>
        <taxon>Chytridiomycota incertae sedis</taxon>
        <taxon>Chytridiomycetes</taxon>
        <taxon>Rhizophydiales</taxon>
        <taxon>Terramycetaceae</taxon>
        <taxon>Boothiomyces</taxon>
    </lineage>
</organism>
<dbReference type="EMBL" id="JADGKB010000079">
    <property type="protein sequence ID" value="KAJ3254716.1"/>
    <property type="molecule type" value="Genomic_DNA"/>
</dbReference>
<evidence type="ECO:0000313" key="2">
    <source>
        <dbReference type="EMBL" id="KAJ3254716.1"/>
    </source>
</evidence>
<accession>A0AAD5UD59</accession>
<feature type="transmembrane region" description="Helical" evidence="1">
    <location>
        <begin position="7"/>
        <end position="26"/>
    </location>
</feature>